<dbReference type="Proteomes" id="UP000272117">
    <property type="component" value="Unassembled WGS sequence"/>
</dbReference>
<feature type="binding site" evidence="8">
    <location>
        <position position="496"/>
    </location>
    <ligand>
        <name>Mn(2+)</name>
        <dbReference type="ChEBI" id="CHEBI:29035"/>
    </ligand>
</feature>
<feature type="binding site" evidence="8">
    <location>
        <position position="495"/>
    </location>
    <ligand>
        <name>Mn(2+)</name>
        <dbReference type="ChEBI" id="CHEBI:29035"/>
    </ligand>
</feature>
<evidence type="ECO:0000256" key="5">
    <source>
        <dbReference type="ARBA" id="ARBA00023136"/>
    </source>
</evidence>
<dbReference type="CDD" id="cd16015">
    <property type="entry name" value="LTA_synthase"/>
    <property type="match status" value="1"/>
</dbReference>
<evidence type="ECO:0000259" key="10">
    <source>
        <dbReference type="Pfam" id="PF00884"/>
    </source>
</evidence>
<keyword evidence="3 9" id="KW-0812">Transmembrane</keyword>
<dbReference type="GO" id="GO:0005886">
    <property type="term" value="C:plasma membrane"/>
    <property type="evidence" value="ECO:0007669"/>
    <property type="project" value="UniProtKB-SubCell"/>
</dbReference>
<name>A0A3M9N066_9BACT</name>
<dbReference type="PANTHER" id="PTHR47371:SF3">
    <property type="entry name" value="PHOSPHOGLYCEROL TRANSFERASE I"/>
    <property type="match status" value="1"/>
</dbReference>
<reference evidence="11 12" key="1">
    <citation type="submission" date="2018-11" db="EMBL/GenBank/DDBJ databases">
        <title>Rufibacter latericius sp. nov., isolated from water in Baiyang Lake.</title>
        <authorList>
            <person name="Yang Y."/>
        </authorList>
    </citation>
    <scope>NUCLEOTIDE SEQUENCE [LARGE SCALE GENOMIC DNA]</scope>
    <source>
        <strain evidence="11 12">R-22-1c-1</strain>
    </source>
</reference>
<dbReference type="EMBL" id="RJJD01000002">
    <property type="protein sequence ID" value="RNI30533.1"/>
    <property type="molecule type" value="Genomic_DNA"/>
</dbReference>
<evidence type="ECO:0000313" key="11">
    <source>
        <dbReference type="EMBL" id="RNI30533.1"/>
    </source>
</evidence>
<evidence type="ECO:0000256" key="4">
    <source>
        <dbReference type="ARBA" id="ARBA00022989"/>
    </source>
</evidence>
<feature type="transmembrane region" description="Helical" evidence="9">
    <location>
        <begin position="20"/>
        <end position="38"/>
    </location>
</feature>
<keyword evidence="5 9" id="KW-0472">Membrane</keyword>
<evidence type="ECO:0000313" key="12">
    <source>
        <dbReference type="Proteomes" id="UP000272117"/>
    </source>
</evidence>
<dbReference type="Gene3D" id="3.30.1120.80">
    <property type="match status" value="1"/>
</dbReference>
<dbReference type="InterPro" id="IPR050448">
    <property type="entry name" value="OpgB/LTA_synthase_biosynth"/>
</dbReference>
<dbReference type="InterPro" id="IPR012160">
    <property type="entry name" value="LtaS-like"/>
</dbReference>
<feature type="transmembrane region" description="Helical" evidence="9">
    <location>
        <begin position="87"/>
        <end position="109"/>
    </location>
</feature>
<evidence type="ECO:0000256" key="6">
    <source>
        <dbReference type="PIRSR" id="PIRSR005091-1"/>
    </source>
</evidence>
<evidence type="ECO:0000256" key="8">
    <source>
        <dbReference type="PIRSR" id="PIRSR005091-3"/>
    </source>
</evidence>
<gene>
    <name evidence="11" type="ORF">EFB08_04570</name>
</gene>
<dbReference type="InterPro" id="IPR017850">
    <property type="entry name" value="Alkaline_phosphatase_core_sf"/>
</dbReference>
<dbReference type="PANTHER" id="PTHR47371">
    <property type="entry name" value="LIPOTEICHOIC ACID SYNTHASE"/>
    <property type="match status" value="1"/>
</dbReference>
<evidence type="ECO:0000256" key="9">
    <source>
        <dbReference type="SAM" id="Phobius"/>
    </source>
</evidence>
<keyword evidence="2" id="KW-1003">Cell membrane</keyword>
<proteinExistence type="predicted"/>
<evidence type="ECO:0000256" key="7">
    <source>
        <dbReference type="PIRSR" id="PIRSR005091-2"/>
    </source>
</evidence>
<feature type="active site" evidence="6">
    <location>
        <position position="326"/>
    </location>
</feature>
<dbReference type="SUPFAM" id="SSF53649">
    <property type="entry name" value="Alkaline phosphatase-like"/>
    <property type="match status" value="1"/>
</dbReference>
<comment type="caution">
    <text evidence="11">The sequence shown here is derived from an EMBL/GenBank/DDBJ whole genome shotgun (WGS) entry which is preliminary data.</text>
</comment>
<feature type="transmembrane region" description="Helical" evidence="9">
    <location>
        <begin position="58"/>
        <end position="78"/>
    </location>
</feature>
<organism evidence="11 12">
    <name type="scientific">Rufibacter latericius</name>
    <dbReference type="NCBI Taxonomy" id="2487040"/>
    <lineage>
        <taxon>Bacteria</taxon>
        <taxon>Pseudomonadati</taxon>
        <taxon>Bacteroidota</taxon>
        <taxon>Cytophagia</taxon>
        <taxon>Cytophagales</taxon>
        <taxon>Hymenobacteraceae</taxon>
        <taxon>Rufibacter</taxon>
    </lineage>
</organism>
<dbReference type="GO" id="GO:0046872">
    <property type="term" value="F:metal ion binding"/>
    <property type="evidence" value="ECO:0007669"/>
    <property type="project" value="UniProtKB-KW"/>
</dbReference>
<evidence type="ECO:0000256" key="2">
    <source>
        <dbReference type="ARBA" id="ARBA00022475"/>
    </source>
</evidence>
<feature type="binding site" evidence="8">
    <location>
        <position position="286"/>
    </location>
    <ligand>
        <name>Mn(2+)</name>
        <dbReference type="ChEBI" id="CHEBI:29035"/>
    </ligand>
</feature>
<evidence type="ECO:0000256" key="1">
    <source>
        <dbReference type="ARBA" id="ARBA00004651"/>
    </source>
</evidence>
<protein>
    <submittedName>
        <fullName evidence="11">Alkaline phosphatase family protein</fullName>
    </submittedName>
</protein>
<keyword evidence="12" id="KW-1185">Reference proteome</keyword>
<keyword evidence="7" id="KW-0479">Metal-binding</keyword>
<dbReference type="AlphaFoldDB" id="A0A3M9N066"/>
<feature type="transmembrane region" description="Helical" evidence="9">
    <location>
        <begin position="144"/>
        <end position="164"/>
    </location>
</feature>
<keyword evidence="7" id="KW-0464">Manganese</keyword>
<dbReference type="Pfam" id="PF00884">
    <property type="entry name" value="Sulfatase"/>
    <property type="match status" value="1"/>
</dbReference>
<dbReference type="OrthoDB" id="9777768at2"/>
<dbReference type="Gene3D" id="3.40.720.10">
    <property type="entry name" value="Alkaline Phosphatase, subunit A"/>
    <property type="match status" value="1"/>
</dbReference>
<accession>A0A3M9N066</accession>
<keyword evidence="4 9" id="KW-1133">Transmembrane helix</keyword>
<dbReference type="PIRSF" id="PIRSF005091">
    <property type="entry name" value="Mmb_sulf_HI1246"/>
    <property type="match status" value="1"/>
</dbReference>
<sequence length="624" mass="70810">MPYKRYICRVKRILLRSISYFLFWTLFFEICRAFFLFYQHTKATTLTGAELAKVFWYGLRMDLSFAAYLSVIPFLLFLNEVAFRKQVFLKIASVFTYVLLPVVVLLITIDLELYSAWGFRLDSTPLQYLNTPAEMLASTASAPVWLLALMFLLLLVLGILGFRFIKSKWENSPKRGMKHLAAELLVSFFLVALLVLPIRGGWQQIPLNQSDVYFSSKLFANHAGVNVPWNVMHSLIKKNHNTQNPYQYLDEKQAQALVQELYQPKSDSVPSLLKVKKPNVLFIILESYTAKFIGVLGGPPEVTPNFNALAIEGILFQNIYAAGDRSEKGMVALLSGYPVQTTTSIIKTPKKTERLPQLASELKRRGYQTSYYYGGELAFANIKSYLINGQYDQLLEKSDFNSEDYNSKWGVHDHILFDKVLADHQNPQQPFLTTVYTLSSHEPYDIPVQAKFPGNDEETRFKNSFHYTDWALGRFISAAKKMPWWQNTLVVLVADHGHHFPGGDQNDAPSKFRIPLLLTGGALAVKDTVVSNIGSQTDLVPTLLQQMGIPTHQFAWSKNLFDAKANSFAFYVFNDGFGMVSPQGAVTFDNVSKKPILREKGVSDKQIEQGKAYMQTSFGDFLKK</sequence>
<feature type="domain" description="Sulfatase N-terminal" evidence="10">
    <location>
        <begin position="278"/>
        <end position="549"/>
    </location>
</feature>
<comment type="subcellular location">
    <subcellularLocation>
        <location evidence="1">Cell membrane</location>
        <topology evidence="1">Multi-pass membrane protein</topology>
    </subcellularLocation>
</comment>
<dbReference type="InterPro" id="IPR000917">
    <property type="entry name" value="Sulfatase_N"/>
</dbReference>
<feature type="binding site" evidence="7">
    <location>
        <position position="441"/>
    </location>
    <ligand>
        <name>substrate</name>
    </ligand>
</feature>
<feature type="transmembrane region" description="Helical" evidence="9">
    <location>
        <begin position="184"/>
        <end position="202"/>
    </location>
</feature>
<evidence type="ECO:0000256" key="3">
    <source>
        <dbReference type="ARBA" id="ARBA00022692"/>
    </source>
</evidence>